<feature type="domain" description="Reverse transcriptase" evidence="2">
    <location>
        <begin position="129"/>
        <end position="275"/>
    </location>
</feature>
<evidence type="ECO:0000313" key="3">
    <source>
        <dbReference type="EMBL" id="KAF0774477.1"/>
    </source>
</evidence>
<evidence type="ECO:0000313" key="4">
    <source>
        <dbReference type="Proteomes" id="UP000469452"/>
    </source>
</evidence>
<accession>A0A6A5ARK1</accession>
<gene>
    <name evidence="3" type="ORF">AaE_001823</name>
</gene>
<dbReference type="Proteomes" id="UP000469452">
    <property type="component" value="Unassembled WGS sequence"/>
</dbReference>
<organism evidence="3 4">
    <name type="scientific">Aphanomyces astaci</name>
    <name type="common">Crayfish plague agent</name>
    <dbReference type="NCBI Taxonomy" id="112090"/>
    <lineage>
        <taxon>Eukaryota</taxon>
        <taxon>Sar</taxon>
        <taxon>Stramenopiles</taxon>
        <taxon>Oomycota</taxon>
        <taxon>Saprolegniomycetes</taxon>
        <taxon>Saprolegniales</taxon>
        <taxon>Verrucalvaceae</taxon>
        <taxon>Aphanomyces</taxon>
    </lineage>
</organism>
<dbReference type="Gene3D" id="3.30.70.270">
    <property type="match status" value="1"/>
</dbReference>
<dbReference type="Gene3D" id="3.10.10.10">
    <property type="entry name" value="HIV Type 1 Reverse Transcriptase, subunit A, domain 1"/>
    <property type="match status" value="1"/>
</dbReference>
<dbReference type="InterPro" id="IPR051320">
    <property type="entry name" value="Viral_Replic_Matur_Polypro"/>
</dbReference>
<dbReference type="VEuPathDB" id="FungiDB:H257_12046"/>
<dbReference type="PANTHER" id="PTHR33064">
    <property type="entry name" value="POL PROTEIN"/>
    <property type="match status" value="1"/>
</dbReference>
<dbReference type="EMBL" id="VJMI01003697">
    <property type="protein sequence ID" value="KAF0774477.1"/>
    <property type="molecule type" value="Genomic_DNA"/>
</dbReference>
<sequence>MKVVETKEKPPLSPEEVSLNPDEERACFPKVGADWSKDSDQEVVHSKLKEKVSECPAAGCGEEFATALWTLLLRYEDVFRLSLGQDPPVDVAPINVTLKSGAELVRCKARRYSKEQREFMAKHVEELQAAGLVYPNPRSKWCSAPLIVKKPEAVDFRMTINVRPVNSQTERIIWSMPMLEVILDHLSGAVFFFTLDFFKGYWQFALDMGSQEMLSFLTDMGMYTPTGVLMGGIDSVTFCQAAVQEMFESELYRSLLIWLDDLLGYEKSKQGLLTA</sequence>
<dbReference type="PANTHER" id="PTHR33064:SF37">
    <property type="entry name" value="RIBONUCLEASE H"/>
    <property type="match status" value="1"/>
</dbReference>
<dbReference type="PROSITE" id="PS50878">
    <property type="entry name" value="RT_POL"/>
    <property type="match status" value="1"/>
</dbReference>
<dbReference type="InterPro" id="IPR000477">
    <property type="entry name" value="RT_dom"/>
</dbReference>
<evidence type="ECO:0000256" key="1">
    <source>
        <dbReference type="SAM" id="MobiDB-lite"/>
    </source>
</evidence>
<feature type="compositionally biased region" description="Basic and acidic residues" evidence="1">
    <location>
        <begin position="1"/>
        <end position="10"/>
    </location>
</feature>
<reference evidence="3 4" key="1">
    <citation type="submission" date="2019-06" db="EMBL/GenBank/DDBJ databases">
        <title>Genomics analysis of Aphanomyces spp. identifies a new class of oomycete effector associated with host adaptation.</title>
        <authorList>
            <person name="Gaulin E."/>
        </authorList>
    </citation>
    <scope>NUCLEOTIDE SEQUENCE [LARGE SCALE GENOMIC DNA]</scope>
    <source>
        <strain evidence="3 4">E</strain>
    </source>
</reference>
<dbReference type="InterPro" id="IPR043128">
    <property type="entry name" value="Rev_trsase/Diguanyl_cyclase"/>
</dbReference>
<dbReference type="AlphaFoldDB" id="A0A6A5ARK1"/>
<evidence type="ECO:0000259" key="2">
    <source>
        <dbReference type="PROSITE" id="PS50878"/>
    </source>
</evidence>
<protein>
    <recommendedName>
        <fullName evidence="2">Reverse transcriptase domain-containing protein</fullName>
    </recommendedName>
</protein>
<feature type="non-terminal residue" evidence="3">
    <location>
        <position position="275"/>
    </location>
</feature>
<comment type="caution">
    <text evidence="3">The sequence shown here is derived from an EMBL/GenBank/DDBJ whole genome shotgun (WGS) entry which is preliminary data.</text>
</comment>
<dbReference type="InterPro" id="IPR043502">
    <property type="entry name" value="DNA/RNA_pol_sf"/>
</dbReference>
<feature type="region of interest" description="Disordered" evidence="1">
    <location>
        <begin position="1"/>
        <end position="23"/>
    </location>
</feature>
<dbReference type="SUPFAM" id="SSF56672">
    <property type="entry name" value="DNA/RNA polymerases"/>
    <property type="match status" value="1"/>
</dbReference>
<name>A0A6A5ARK1_APHAT</name>
<proteinExistence type="predicted"/>